<dbReference type="InterPro" id="IPR006224">
    <property type="entry name" value="PsdUridine_synth_RluA-like_CS"/>
</dbReference>
<dbReference type="InterPro" id="IPR050188">
    <property type="entry name" value="RluA_PseudoU_synthase"/>
</dbReference>
<comment type="caution">
    <text evidence="3">The sequence shown here is derived from an EMBL/GenBank/DDBJ whole genome shotgun (WGS) entry which is preliminary data.</text>
</comment>
<name>A0ABD1ZAY1_9MARC</name>
<sequence>MDRVYLSEEMLNLSPNGSTAAEGGGDEGFEEIHMSSASKGLIFSHSINPEMVVDTSALPPGLGENAFTGAGNYNSSDHQMGDELRVYDSVAGLAFQTTKLERVTGASIEPSGLASRKKNALSGVEGEEIERVSTYPVPLTPFSGETEKAIEYDRAMVAESAMKSGPAIGRSDILFEDEWLMVINKPCGIYSEHVLATIPSLLQTAPHVARPDSSLKEGKVIRDEVQIHMANRLDRDTSGVMVITKSKKAAGMMSKIFTTRWVQKSYLALCAARPPEWRHLTLESGHGRSRFGAWRVYAKRDVGRELPGKCLVKGMKTHFAVVAVNKELVVQQENSGALPTGHSWWEEPKAENSWLIAGEEQTKNDGRYPSAPPEDLVHEMSTKWSLKDNGDEVIIRAFPFTGRTHQIRLHCQYLRLSLRGDVKYGGPHIWNGVQYDHHALHAETLSFRHPFTSEKLFFAAPLPQWARDAGVQTHQP</sequence>
<dbReference type="EMBL" id="JBHFFA010000002">
    <property type="protein sequence ID" value="KAL2644851.1"/>
    <property type="molecule type" value="Genomic_DNA"/>
</dbReference>
<dbReference type="PROSITE" id="PS01129">
    <property type="entry name" value="PSI_RLU"/>
    <property type="match status" value="1"/>
</dbReference>
<dbReference type="Gene3D" id="3.30.2350.10">
    <property type="entry name" value="Pseudouridine synthase"/>
    <property type="match status" value="2"/>
</dbReference>
<comment type="catalytic activity">
    <reaction evidence="1">
        <text>a uridine in RNA = a pseudouridine in RNA</text>
        <dbReference type="Rhea" id="RHEA:48348"/>
        <dbReference type="Rhea" id="RHEA-COMP:12068"/>
        <dbReference type="Rhea" id="RHEA-COMP:12069"/>
        <dbReference type="ChEBI" id="CHEBI:65314"/>
        <dbReference type="ChEBI" id="CHEBI:65315"/>
    </reaction>
</comment>
<evidence type="ECO:0000259" key="2">
    <source>
        <dbReference type="Pfam" id="PF00849"/>
    </source>
</evidence>
<accession>A0ABD1ZAY1</accession>
<reference evidence="3 4" key="1">
    <citation type="submission" date="2024-09" db="EMBL/GenBank/DDBJ databases">
        <title>Chromosome-scale assembly of Riccia fluitans.</title>
        <authorList>
            <person name="Paukszto L."/>
            <person name="Sawicki J."/>
            <person name="Karawczyk K."/>
            <person name="Piernik-Szablinska J."/>
            <person name="Szczecinska M."/>
            <person name="Mazdziarz M."/>
        </authorList>
    </citation>
    <scope>NUCLEOTIDE SEQUENCE [LARGE SCALE GENOMIC DNA]</scope>
    <source>
        <strain evidence="3">Rf_01</strain>
        <tissue evidence="3">Aerial parts of the thallus</tissue>
    </source>
</reference>
<evidence type="ECO:0000313" key="4">
    <source>
        <dbReference type="Proteomes" id="UP001605036"/>
    </source>
</evidence>
<dbReference type="GO" id="GO:0009982">
    <property type="term" value="F:pseudouridine synthase activity"/>
    <property type="evidence" value="ECO:0007669"/>
    <property type="project" value="UniProtKB-ARBA"/>
</dbReference>
<dbReference type="PANTHER" id="PTHR21600">
    <property type="entry name" value="MITOCHONDRIAL RNA PSEUDOURIDINE SYNTHASE"/>
    <property type="match status" value="1"/>
</dbReference>
<organism evidence="3 4">
    <name type="scientific">Riccia fluitans</name>
    <dbReference type="NCBI Taxonomy" id="41844"/>
    <lineage>
        <taxon>Eukaryota</taxon>
        <taxon>Viridiplantae</taxon>
        <taxon>Streptophyta</taxon>
        <taxon>Embryophyta</taxon>
        <taxon>Marchantiophyta</taxon>
        <taxon>Marchantiopsida</taxon>
        <taxon>Marchantiidae</taxon>
        <taxon>Marchantiales</taxon>
        <taxon>Ricciaceae</taxon>
        <taxon>Riccia</taxon>
    </lineage>
</organism>
<gene>
    <name evidence="3" type="ORF">R1flu_012438</name>
</gene>
<protein>
    <recommendedName>
        <fullName evidence="2">Pseudouridine synthase RsuA/RluA-like domain-containing protein</fullName>
    </recommendedName>
</protein>
<evidence type="ECO:0000256" key="1">
    <source>
        <dbReference type="ARBA" id="ARBA00000073"/>
    </source>
</evidence>
<proteinExistence type="predicted"/>
<dbReference type="AlphaFoldDB" id="A0ABD1ZAY1"/>
<feature type="domain" description="Pseudouridine synthase RsuA/RluA-like" evidence="2">
    <location>
        <begin position="180"/>
        <end position="412"/>
    </location>
</feature>
<dbReference type="InterPro" id="IPR020103">
    <property type="entry name" value="PsdUridine_synth_cat_dom_sf"/>
</dbReference>
<dbReference type="InterPro" id="IPR006145">
    <property type="entry name" value="PsdUridine_synth_RsuA/RluA"/>
</dbReference>
<evidence type="ECO:0000313" key="3">
    <source>
        <dbReference type="EMBL" id="KAL2644851.1"/>
    </source>
</evidence>
<dbReference type="CDD" id="cd02869">
    <property type="entry name" value="PseudoU_synth_RluA_like"/>
    <property type="match status" value="1"/>
</dbReference>
<dbReference type="Proteomes" id="UP001605036">
    <property type="component" value="Unassembled WGS sequence"/>
</dbReference>
<keyword evidence="4" id="KW-1185">Reference proteome</keyword>
<dbReference type="PANTHER" id="PTHR21600:SF47">
    <property type="entry name" value="RNA PSEUDOURIDINE SYNTHASE 1"/>
    <property type="match status" value="1"/>
</dbReference>
<dbReference type="Pfam" id="PF00849">
    <property type="entry name" value="PseudoU_synth_2"/>
    <property type="match status" value="1"/>
</dbReference>
<dbReference type="SUPFAM" id="SSF55120">
    <property type="entry name" value="Pseudouridine synthase"/>
    <property type="match status" value="1"/>
</dbReference>